<dbReference type="InterPro" id="IPR029063">
    <property type="entry name" value="SAM-dependent_MTases_sf"/>
</dbReference>
<evidence type="ECO:0000256" key="8">
    <source>
        <dbReference type="ARBA" id="ARBA00048428"/>
    </source>
</evidence>
<dbReference type="Gene3D" id="3.40.50.150">
    <property type="entry name" value="Vaccinia Virus protein VP39"/>
    <property type="match status" value="1"/>
</dbReference>
<dbReference type="AlphaFoldDB" id="A0A518EMH2"/>
<name>A0A518EMH2_9BACT</name>
<evidence type="ECO:0000256" key="4">
    <source>
        <dbReference type="ARBA" id="ARBA00034521"/>
    </source>
</evidence>
<dbReference type="EC" id="2.1.1.137" evidence="4"/>
<dbReference type="Pfam" id="PF13847">
    <property type="entry name" value="Methyltransf_31"/>
    <property type="match status" value="1"/>
</dbReference>
<dbReference type="PANTHER" id="PTHR43675:SF8">
    <property type="entry name" value="ARSENITE METHYLTRANSFERASE"/>
    <property type="match status" value="1"/>
</dbReference>
<keyword evidence="2" id="KW-0949">S-adenosyl-L-methionine</keyword>
<evidence type="ECO:0000256" key="7">
    <source>
        <dbReference type="ARBA" id="ARBA00047943"/>
    </source>
</evidence>
<dbReference type="InterPro" id="IPR026669">
    <property type="entry name" value="Arsenite_MeTrfase-like"/>
</dbReference>
<gene>
    <name evidence="10" type="primary">ubiE_1</name>
    <name evidence="10" type="ORF">Poly30_07840</name>
</gene>
<dbReference type="InterPro" id="IPR025714">
    <property type="entry name" value="Methyltranfer_dom"/>
</dbReference>
<dbReference type="RefSeq" id="WP_145194703.1">
    <property type="nucleotide sequence ID" value="NZ_CP036434.1"/>
</dbReference>
<dbReference type="OrthoDB" id="9772751at2"/>
<reference evidence="10 11" key="1">
    <citation type="submission" date="2019-02" db="EMBL/GenBank/DDBJ databases">
        <title>Deep-cultivation of Planctomycetes and their phenomic and genomic characterization uncovers novel biology.</title>
        <authorList>
            <person name="Wiegand S."/>
            <person name="Jogler M."/>
            <person name="Boedeker C."/>
            <person name="Pinto D."/>
            <person name="Vollmers J."/>
            <person name="Rivas-Marin E."/>
            <person name="Kohn T."/>
            <person name="Peeters S.H."/>
            <person name="Heuer A."/>
            <person name="Rast P."/>
            <person name="Oberbeckmann S."/>
            <person name="Bunk B."/>
            <person name="Jeske O."/>
            <person name="Meyerdierks A."/>
            <person name="Storesund J.E."/>
            <person name="Kallscheuer N."/>
            <person name="Luecker S."/>
            <person name="Lage O.M."/>
            <person name="Pohl T."/>
            <person name="Merkel B.J."/>
            <person name="Hornburger P."/>
            <person name="Mueller R.-W."/>
            <person name="Bruemmer F."/>
            <person name="Labrenz M."/>
            <person name="Spormann A.M."/>
            <person name="Op den Camp H."/>
            <person name="Overmann J."/>
            <person name="Amann R."/>
            <person name="Jetten M.S.M."/>
            <person name="Mascher T."/>
            <person name="Medema M.H."/>
            <person name="Devos D.P."/>
            <person name="Kaster A.-K."/>
            <person name="Ovreas L."/>
            <person name="Rohde M."/>
            <person name="Galperin M.Y."/>
            <person name="Jogler C."/>
        </authorList>
    </citation>
    <scope>NUCLEOTIDE SEQUENCE [LARGE SCALE GENOMIC DNA]</scope>
    <source>
        <strain evidence="10 11">Poly30</strain>
    </source>
</reference>
<keyword evidence="10" id="KW-0830">Ubiquinone</keyword>
<organism evidence="10 11">
    <name type="scientific">Saltatorellus ferox</name>
    <dbReference type="NCBI Taxonomy" id="2528018"/>
    <lineage>
        <taxon>Bacteria</taxon>
        <taxon>Pseudomonadati</taxon>
        <taxon>Planctomycetota</taxon>
        <taxon>Planctomycetia</taxon>
        <taxon>Planctomycetia incertae sedis</taxon>
        <taxon>Saltatorellus</taxon>
    </lineage>
</organism>
<keyword evidence="10" id="KW-0489">Methyltransferase</keyword>
<dbReference type="GO" id="GO:0032259">
    <property type="term" value="P:methylation"/>
    <property type="evidence" value="ECO:0007669"/>
    <property type="project" value="UniProtKB-KW"/>
</dbReference>
<protein>
    <recommendedName>
        <fullName evidence="5">Arsenite methyltransferase</fullName>
        <ecNumber evidence="4">2.1.1.137</ecNumber>
    </recommendedName>
</protein>
<keyword evidence="1 10" id="KW-0808">Transferase</keyword>
<comment type="catalytic activity">
    <reaction evidence="7">
        <text>arsenic triglutathione + 2 [thioredoxin]-dithiol + 2 S-adenosyl-L-methionine + H2O = dimethylarsinous acid + 2 [thioredoxin]-disulfide + 3 glutathione + 2 S-adenosyl-L-homocysteine + 2 H(+)</text>
        <dbReference type="Rhea" id="RHEA:69464"/>
        <dbReference type="Rhea" id="RHEA-COMP:10698"/>
        <dbReference type="Rhea" id="RHEA-COMP:10700"/>
        <dbReference type="ChEBI" id="CHEBI:15377"/>
        <dbReference type="ChEBI" id="CHEBI:15378"/>
        <dbReference type="ChEBI" id="CHEBI:23808"/>
        <dbReference type="ChEBI" id="CHEBI:29950"/>
        <dbReference type="ChEBI" id="CHEBI:50058"/>
        <dbReference type="ChEBI" id="CHEBI:57856"/>
        <dbReference type="ChEBI" id="CHEBI:57925"/>
        <dbReference type="ChEBI" id="CHEBI:59789"/>
        <dbReference type="ChEBI" id="CHEBI:183640"/>
        <dbReference type="EC" id="2.1.1.137"/>
    </reaction>
</comment>
<comment type="similarity">
    <text evidence="3">Belongs to the methyltransferase superfamily. Arsenite methyltransferase family.</text>
</comment>
<dbReference type="GO" id="GO:0030791">
    <property type="term" value="F:arsenite methyltransferase activity"/>
    <property type="evidence" value="ECO:0007669"/>
    <property type="project" value="UniProtKB-EC"/>
</dbReference>
<feature type="domain" description="Methyltransferase" evidence="9">
    <location>
        <begin position="68"/>
        <end position="212"/>
    </location>
</feature>
<comment type="catalytic activity">
    <reaction evidence="8">
        <text>arsenic triglutathione + 3 [thioredoxin]-dithiol + 3 S-adenosyl-L-methionine = trimethylarsine + 3 [thioredoxin]-disulfide + 3 glutathione + 3 S-adenosyl-L-homocysteine + 3 H(+)</text>
        <dbReference type="Rhea" id="RHEA:69432"/>
        <dbReference type="Rhea" id="RHEA-COMP:10698"/>
        <dbReference type="Rhea" id="RHEA-COMP:10700"/>
        <dbReference type="ChEBI" id="CHEBI:15378"/>
        <dbReference type="ChEBI" id="CHEBI:27130"/>
        <dbReference type="ChEBI" id="CHEBI:29950"/>
        <dbReference type="ChEBI" id="CHEBI:50058"/>
        <dbReference type="ChEBI" id="CHEBI:57856"/>
        <dbReference type="ChEBI" id="CHEBI:57925"/>
        <dbReference type="ChEBI" id="CHEBI:59789"/>
        <dbReference type="ChEBI" id="CHEBI:183640"/>
        <dbReference type="EC" id="2.1.1.137"/>
    </reaction>
</comment>
<dbReference type="NCBIfam" id="NF008823">
    <property type="entry name" value="PRK11873.1"/>
    <property type="match status" value="1"/>
</dbReference>
<keyword evidence="11" id="KW-1185">Reference proteome</keyword>
<dbReference type="EMBL" id="CP036434">
    <property type="protein sequence ID" value="QDV05288.1"/>
    <property type="molecule type" value="Genomic_DNA"/>
</dbReference>
<comment type="catalytic activity">
    <reaction evidence="6">
        <text>arsenic triglutathione + [thioredoxin]-dithiol + S-adenosyl-L-methionine + 2 H2O = methylarsonous acid + [thioredoxin]-disulfide + 3 glutathione + S-adenosyl-L-homocysteine + H(+)</text>
        <dbReference type="Rhea" id="RHEA:69460"/>
        <dbReference type="Rhea" id="RHEA-COMP:10698"/>
        <dbReference type="Rhea" id="RHEA-COMP:10700"/>
        <dbReference type="ChEBI" id="CHEBI:15377"/>
        <dbReference type="ChEBI" id="CHEBI:15378"/>
        <dbReference type="ChEBI" id="CHEBI:17826"/>
        <dbReference type="ChEBI" id="CHEBI:29950"/>
        <dbReference type="ChEBI" id="CHEBI:50058"/>
        <dbReference type="ChEBI" id="CHEBI:57856"/>
        <dbReference type="ChEBI" id="CHEBI:57925"/>
        <dbReference type="ChEBI" id="CHEBI:59789"/>
        <dbReference type="ChEBI" id="CHEBI:183640"/>
        <dbReference type="EC" id="2.1.1.137"/>
    </reaction>
</comment>
<proteinExistence type="inferred from homology"/>
<sequence length="311" mass="31970">MNTHQDTQDAVRKGYAHVAQAGLSSAHEGIAGIAEAFGYSREELESIPAESNMGLSCGNPVAMASIRPGETVLDLGSGGGLDVFLASRAVGPTGRAIGVDMTGEMVSLARANAAKGGYENVKFHLAEIEAMPLPDHSVDCVISNCVMNLCPDKDAALAEVYRVLKPGGRLAISDIALKKALPAEIEKEVAAWTGCIAGAVTIDQNRDALARAGFGEVVVQDAGSDLNAYREGGHAACCGPESEGDMSANVEAAGATACCAPPAGTSVSATSCCAPEPASAQPSYHETMGELLDRFDVNEYAASVKIWAVKA</sequence>
<evidence type="ECO:0000256" key="2">
    <source>
        <dbReference type="ARBA" id="ARBA00022691"/>
    </source>
</evidence>
<evidence type="ECO:0000313" key="10">
    <source>
        <dbReference type="EMBL" id="QDV05288.1"/>
    </source>
</evidence>
<evidence type="ECO:0000256" key="6">
    <source>
        <dbReference type="ARBA" id="ARBA00047941"/>
    </source>
</evidence>
<accession>A0A518EMH2</accession>
<dbReference type="SUPFAM" id="SSF53335">
    <property type="entry name" value="S-adenosyl-L-methionine-dependent methyltransferases"/>
    <property type="match status" value="1"/>
</dbReference>
<dbReference type="CDD" id="cd02440">
    <property type="entry name" value="AdoMet_MTases"/>
    <property type="match status" value="1"/>
</dbReference>
<evidence type="ECO:0000256" key="1">
    <source>
        <dbReference type="ARBA" id="ARBA00022679"/>
    </source>
</evidence>
<evidence type="ECO:0000256" key="5">
    <source>
        <dbReference type="ARBA" id="ARBA00034545"/>
    </source>
</evidence>
<evidence type="ECO:0000256" key="3">
    <source>
        <dbReference type="ARBA" id="ARBA00034487"/>
    </source>
</evidence>
<dbReference type="PANTHER" id="PTHR43675">
    <property type="entry name" value="ARSENITE METHYLTRANSFERASE"/>
    <property type="match status" value="1"/>
</dbReference>
<evidence type="ECO:0000313" key="11">
    <source>
        <dbReference type="Proteomes" id="UP000320390"/>
    </source>
</evidence>
<evidence type="ECO:0000259" key="9">
    <source>
        <dbReference type="Pfam" id="PF13847"/>
    </source>
</evidence>
<dbReference type="Proteomes" id="UP000320390">
    <property type="component" value="Chromosome"/>
</dbReference>